<proteinExistence type="predicted"/>
<dbReference type="PANTHER" id="PTHR35866">
    <property type="entry name" value="PUTATIVE-RELATED"/>
    <property type="match status" value="1"/>
</dbReference>
<gene>
    <name evidence="1" type="ORF">LIN78_07165</name>
</gene>
<dbReference type="RefSeq" id="WP_227179976.1">
    <property type="nucleotide sequence ID" value="NZ_JAJBZT010000003.1"/>
</dbReference>
<keyword evidence="2" id="KW-1185">Reference proteome</keyword>
<accession>A0ABS8D567</accession>
<dbReference type="PANTHER" id="PTHR35866:SF1">
    <property type="entry name" value="YKGJ FAMILY CYSTEINE CLUSTER PROTEIN"/>
    <property type="match status" value="1"/>
</dbReference>
<name>A0ABS8D567_9NEIS</name>
<comment type="caution">
    <text evidence="1">The sequence shown here is derived from an EMBL/GenBank/DDBJ whole genome shotgun (WGS) entry which is preliminary data.</text>
</comment>
<dbReference type="EMBL" id="JAJBZT010000003">
    <property type="protein sequence ID" value="MCB6183322.1"/>
    <property type="molecule type" value="Genomic_DNA"/>
</dbReference>
<dbReference type="InterPro" id="IPR005358">
    <property type="entry name" value="Puta_zinc/iron-chelating_dom"/>
</dbReference>
<dbReference type="Proteomes" id="UP001165395">
    <property type="component" value="Unassembled WGS sequence"/>
</dbReference>
<organism evidence="1 2">
    <name type="scientific">Leeia speluncae</name>
    <dbReference type="NCBI Taxonomy" id="2884804"/>
    <lineage>
        <taxon>Bacteria</taxon>
        <taxon>Pseudomonadati</taxon>
        <taxon>Pseudomonadota</taxon>
        <taxon>Betaproteobacteria</taxon>
        <taxon>Neisseriales</taxon>
        <taxon>Leeiaceae</taxon>
        <taxon>Leeia</taxon>
    </lineage>
</organism>
<sequence length="131" mass="15103">MADLERLSTWIKYRSGLCKDCTAACCSMPVEVRLTDLIRLGLADEFERGEPLKQVAKRLEKQRVIEHFNFKSGRFTLARKTNGDCLFLDQDTRLCTVYDKRPDTCRNHPTIGPRPGFCAYTPQMRQGRRSS</sequence>
<evidence type="ECO:0000313" key="1">
    <source>
        <dbReference type="EMBL" id="MCB6183322.1"/>
    </source>
</evidence>
<dbReference type="Pfam" id="PF03692">
    <property type="entry name" value="CxxCxxCC"/>
    <property type="match status" value="1"/>
</dbReference>
<protein>
    <submittedName>
        <fullName evidence="1">YkgJ family cysteine cluster protein</fullName>
    </submittedName>
</protein>
<reference evidence="1" key="1">
    <citation type="submission" date="2021-10" db="EMBL/GenBank/DDBJ databases">
        <title>The complete genome sequence of Leeia sp. TBRC 13508.</title>
        <authorList>
            <person name="Charoenyingcharoen P."/>
            <person name="Yukphan P."/>
        </authorList>
    </citation>
    <scope>NUCLEOTIDE SEQUENCE</scope>
    <source>
        <strain evidence="1">TBRC 13508</strain>
    </source>
</reference>
<evidence type="ECO:0000313" key="2">
    <source>
        <dbReference type="Proteomes" id="UP001165395"/>
    </source>
</evidence>